<dbReference type="EMBL" id="JAVDQN010000001">
    <property type="protein sequence ID" value="MDR6374172.1"/>
    <property type="molecule type" value="Genomic_DNA"/>
</dbReference>
<evidence type="ECO:0008006" key="3">
    <source>
        <dbReference type="Google" id="ProtNLM"/>
    </source>
</evidence>
<protein>
    <recommendedName>
        <fullName evidence="3">Inovirus Gp2 family protein</fullName>
    </recommendedName>
</protein>
<evidence type="ECO:0000313" key="1">
    <source>
        <dbReference type="EMBL" id="MDR6374172.1"/>
    </source>
</evidence>
<evidence type="ECO:0000313" key="2">
    <source>
        <dbReference type="Proteomes" id="UP001185254"/>
    </source>
</evidence>
<sequence>MNINPFRKTDSGLKLRLAHIEWLKSLKYTHFLTLNFHAAYTEQVAQKRLRKWNLDVRSRLFRSKRFENCSRDELFSFTAFPEHAPSSGHLHYHALAYVNEERRDWFVKCAPTLWKQIVPTGTCDLRVVPSKSDVSGVAHYITKLTERPFSYNSFIVSRMLDTASS</sequence>
<organism evidence="1 2">
    <name type="scientific">Paraburkholderia caledonica</name>
    <dbReference type="NCBI Taxonomy" id="134536"/>
    <lineage>
        <taxon>Bacteria</taxon>
        <taxon>Pseudomonadati</taxon>
        <taxon>Pseudomonadota</taxon>
        <taxon>Betaproteobacteria</taxon>
        <taxon>Burkholderiales</taxon>
        <taxon>Burkholderiaceae</taxon>
        <taxon>Paraburkholderia</taxon>
    </lineage>
</organism>
<keyword evidence="2" id="KW-1185">Reference proteome</keyword>
<proteinExistence type="predicted"/>
<dbReference type="Proteomes" id="UP001185254">
    <property type="component" value="Unassembled WGS sequence"/>
</dbReference>
<gene>
    <name evidence="1" type="ORF">J2776_000848</name>
</gene>
<comment type="caution">
    <text evidence="1">The sequence shown here is derived from an EMBL/GenBank/DDBJ whole genome shotgun (WGS) entry which is preliminary data.</text>
</comment>
<dbReference type="RefSeq" id="WP_310065458.1">
    <property type="nucleotide sequence ID" value="NZ_JAVDQN010000001.1"/>
</dbReference>
<name>A0ABU1KT88_9BURK</name>
<accession>A0ABU1KT88</accession>
<reference evidence="1 2" key="1">
    <citation type="submission" date="2023-07" db="EMBL/GenBank/DDBJ databases">
        <title>Sorghum-associated microbial communities from plants grown in Nebraska, USA.</title>
        <authorList>
            <person name="Schachtman D."/>
        </authorList>
    </citation>
    <scope>NUCLEOTIDE SEQUENCE [LARGE SCALE GENOMIC DNA]</scope>
    <source>
        <strain evidence="1 2">DS1039</strain>
    </source>
</reference>